<dbReference type="EMBL" id="SMMG02000005">
    <property type="protein sequence ID" value="KAA3472818.1"/>
    <property type="molecule type" value="Genomic_DNA"/>
</dbReference>
<keyword evidence="2" id="KW-1185">Reference proteome</keyword>
<evidence type="ECO:0000313" key="2">
    <source>
        <dbReference type="Proteomes" id="UP000325315"/>
    </source>
</evidence>
<evidence type="ECO:0000313" key="1">
    <source>
        <dbReference type="EMBL" id="KAA3472818.1"/>
    </source>
</evidence>
<dbReference type="OrthoDB" id="999762at2759"/>
<comment type="caution">
    <text evidence="1">The sequence shown here is derived from an EMBL/GenBank/DDBJ whole genome shotgun (WGS) entry which is preliminary data.</text>
</comment>
<name>A0A5B6VUT4_9ROSI</name>
<dbReference type="AlphaFoldDB" id="A0A5B6VUT4"/>
<accession>A0A5B6VUT4</accession>
<protein>
    <submittedName>
        <fullName evidence="1">Retrotransposon gag protein</fullName>
    </submittedName>
</protein>
<gene>
    <name evidence="1" type="ORF">EPI10_023251</name>
</gene>
<proteinExistence type="predicted"/>
<dbReference type="Proteomes" id="UP000325315">
    <property type="component" value="Unassembled WGS sequence"/>
</dbReference>
<organism evidence="1 2">
    <name type="scientific">Gossypium australe</name>
    <dbReference type="NCBI Taxonomy" id="47621"/>
    <lineage>
        <taxon>Eukaryota</taxon>
        <taxon>Viridiplantae</taxon>
        <taxon>Streptophyta</taxon>
        <taxon>Embryophyta</taxon>
        <taxon>Tracheophyta</taxon>
        <taxon>Spermatophyta</taxon>
        <taxon>Magnoliopsida</taxon>
        <taxon>eudicotyledons</taxon>
        <taxon>Gunneridae</taxon>
        <taxon>Pentapetalae</taxon>
        <taxon>rosids</taxon>
        <taxon>malvids</taxon>
        <taxon>Malvales</taxon>
        <taxon>Malvaceae</taxon>
        <taxon>Malvoideae</taxon>
        <taxon>Gossypium</taxon>
    </lineage>
</organism>
<sequence length="212" mass="24451">MARNERTLREYALPNLDMVQGSIMRPVITANNFEIKPAIIQLIQNAVLRNSERGSELTFKMVPPTLLASTRIYHDMGRTCRKIPTKVLLHQQNGLAKKGNFDVQAVRRRKHSRNIEAFQDADSEVPTPQKPEWLRLQTFYSELDVHSRSGLDGAVARALMNKTNEDAYEVIESMAMNSCQWPTKRHTYGQRPYTVKVVEEDNIYQQLHDKIN</sequence>
<reference evidence="2" key="1">
    <citation type="journal article" date="2019" name="Plant Biotechnol. J.">
        <title>Genome sequencing of the Australian wild diploid species Gossypium australe highlights disease resistance and delayed gland morphogenesis.</title>
        <authorList>
            <person name="Cai Y."/>
            <person name="Cai X."/>
            <person name="Wang Q."/>
            <person name="Wang P."/>
            <person name="Zhang Y."/>
            <person name="Cai C."/>
            <person name="Xu Y."/>
            <person name="Wang K."/>
            <person name="Zhou Z."/>
            <person name="Wang C."/>
            <person name="Geng S."/>
            <person name="Li B."/>
            <person name="Dong Q."/>
            <person name="Hou Y."/>
            <person name="Wang H."/>
            <person name="Ai P."/>
            <person name="Liu Z."/>
            <person name="Yi F."/>
            <person name="Sun M."/>
            <person name="An G."/>
            <person name="Cheng J."/>
            <person name="Zhang Y."/>
            <person name="Shi Q."/>
            <person name="Xie Y."/>
            <person name="Shi X."/>
            <person name="Chang Y."/>
            <person name="Huang F."/>
            <person name="Chen Y."/>
            <person name="Hong S."/>
            <person name="Mi L."/>
            <person name="Sun Q."/>
            <person name="Zhang L."/>
            <person name="Zhou B."/>
            <person name="Peng R."/>
            <person name="Zhang X."/>
            <person name="Liu F."/>
        </authorList>
    </citation>
    <scope>NUCLEOTIDE SEQUENCE [LARGE SCALE GENOMIC DNA]</scope>
    <source>
        <strain evidence="2">cv. PA1801</strain>
    </source>
</reference>